<name>A0ACB8D5Y0_DERSI</name>
<dbReference type="Proteomes" id="UP000821865">
    <property type="component" value="Chromosome 3"/>
</dbReference>
<evidence type="ECO:0000313" key="1">
    <source>
        <dbReference type="EMBL" id="KAH7959793.1"/>
    </source>
</evidence>
<gene>
    <name evidence="1" type="ORF">HPB49_013908</name>
</gene>
<protein>
    <submittedName>
        <fullName evidence="1">Uncharacterized protein</fullName>
    </submittedName>
</protein>
<dbReference type="EMBL" id="CM023472">
    <property type="protein sequence ID" value="KAH7959793.1"/>
    <property type="molecule type" value="Genomic_DNA"/>
</dbReference>
<evidence type="ECO:0000313" key="2">
    <source>
        <dbReference type="Proteomes" id="UP000821865"/>
    </source>
</evidence>
<accession>A0ACB8D5Y0</accession>
<organism evidence="1 2">
    <name type="scientific">Dermacentor silvarum</name>
    <name type="common">Tick</name>
    <dbReference type="NCBI Taxonomy" id="543639"/>
    <lineage>
        <taxon>Eukaryota</taxon>
        <taxon>Metazoa</taxon>
        <taxon>Ecdysozoa</taxon>
        <taxon>Arthropoda</taxon>
        <taxon>Chelicerata</taxon>
        <taxon>Arachnida</taxon>
        <taxon>Acari</taxon>
        <taxon>Parasitiformes</taxon>
        <taxon>Ixodida</taxon>
        <taxon>Ixodoidea</taxon>
        <taxon>Ixodidae</taxon>
        <taxon>Rhipicephalinae</taxon>
        <taxon>Dermacentor</taxon>
    </lineage>
</organism>
<reference evidence="1" key="1">
    <citation type="submission" date="2020-05" db="EMBL/GenBank/DDBJ databases">
        <title>Large-scale comparative analyses of tick genomes elucidate their genetic diversity and vector capacities.</title>
        <authorList>
            <person name="Jia N."/>
            <person name="Wang J."/>
            <person name="Shi W."/>
            <person name="Du L."/>
            <person name="Sun Y."/>
            <person name="Zhan W."/>
            <person name="Jiang J."/>
            <person name="Wang Q."/>
            <person name="Zhang B."/>
            <person name="Ji P."/>
            <person name="Sakyi L.B."/>
            <person name="Cui X."/>
            <person name="Yuan T."/>
            <person name="Jiang B."/>
            <person name="Yang W."/>
            <person name="Lam T.T.-Y."/>
            <person name="Chang Q."/>
            <person name="Ding S."/>
            <person name="Wang X."/>
            <person name="Zhu J."/>
            <person name="Ruan X."/>
            <person name="Zhao L."/>
            <person name="Wei J."/>
            <person name="Que T."/>
            <person name="Du C."/>
            <person name="Cheng J."/>
            <person name="Dai P."/>
            <person name="Han X."/>
            <person name="Huang E."/>
            <person name="Gao Y."/>
            <person name="Liu J."/>
            <person name="Shao H."/>
            <person name="Ye R."/>
            <person name="Li L."/>
            <person name="Wei W."/>
            <person name="Wang X."/>
            <person name="Wang C."/>
            <person name="Yang T."/>
            <person name="Huo Q."/>
            <person name="Li W."/>
            <person name="Guo W."/>
            <person name="Chen H."/>
            <person name="Zhou L."/>
            <person name="Ni X."/>
            <person name="Tian J."/>
            <person name="Zhou Y."/>
            <person name="Sheng Y."/>
            <person name="Liu T."/>
            <person name="Pan Y."/>
            <person name="Xia L."/>
            <person name="Li J."/>
            <person name="Zhao F."/>
            <person name="Cao W."/>
        </authorList>
    </citation>
    <scope>NUCLEOTIDE SEQUENCE</scope>
    <source>
        <strain evidence="1">Dsil-2018</strain>
    </source>
</reference>
<keyword evidence="2" id="KW-1185">Reference proteome</keyword>
<sequence length="166" mass="18864">MAGTSTLIIGGDFNDPHGAWGYGYTRVKGKMLWQDIQDTELTLVNEPASPTRIGTGLNKDTTPDLTIVNKVVTVKWRNTFEDLGNDHRIIEIKIEDTVAAGNNKAVKWIDRDKFRKIRDDRKQEPIENIEQWAKDVIKDISVATHTITPDQPVEKIDSRLAHMWEA</sequence>
<proteinExistence type="predicted"/>
<comment type="caution">
    <text evidence="1">The sequence shown here is derived from an EMBL/GenBank/DDBJ whole genome shotgun (WGS) entry which is preliminary data.</text>
</comment>